<dbReference type="EMBL" id="BJYE01000066">
    <property type="protein sequence ID" value="GEN58073.1"/>
    <property type="molecule type" value="Genomic_DNA"/>
</dbReference>
<protein>
    <submittedName>
        <fullName evidence="1">Uncharacterized protein</fullName>
    </submittedName>
</protein>
<proteinExistence type="predicted"/>
<dbReference type="RefSeq" id="WP_089803671.1">
    <property type="nucleotide sequence ID" value="NZ_BJYE01000066.1"/>
</dbReference>
<organism evidence="1 2">
    <name type="scientific">Halolactibacillus alkaliphilus</name>
    <dbReference type="NCBI Taxonomy" id="442899"/>
    <lineage>
        <taxon>Bacteria</taxon>
        <taxon>Bacillati</taxon>
        <taxon>Bacillota</taxon>
        <taxon>Bacilli</taxon>
        <taxon>Bacillales</taxon>
        <taxon>Bacillaceae</taxon>
        <taxon>Halolactibacillus</taxon>
    </lineage>
</organism>
<name>A0A511X561_9BACI</name>
<dbReference type="Proteomes" id="UP000321400">
    <property type="component" value="Unassembled WGS sequence"/>
</dbReference>
<dbReference type="STRING" id="442899.SAMN05720591_1554"/>
<reference evidence="1 2" key="1">
    <citation type="submission" date="2019-07" db="EMBL/GenBank/DDBJ databases">
        <title>Whole genome shotgun sequence of Halolactibacillus alkaliphilus NBRC 103919.</title>
        <authorList>
            <person name="Hosoyama A."/>
            <person name="Uohara A."/>
            <person name="Ohji S."/>
            <person name="Ichikawa N."/>
        </authorList>
    </citation>
    <scope>NUCLEOTIDE SEQUENCE [LARGE SCALE GENOMIC DNA]</scope>
    <source>
        <strain evidence="1 2">NBRC 103919</strain>
    </source>
</reference>
<gene>
    <name evidence="1" type="ORF">HAL01_25370</name>
</gene>
<dbReference type="OrthoDB" id="2885342at2"/>
<keyword evidence="2" id="KW-1185">Reference proteome</keyword>
<accession>A0A511X561</accession>
<comment type="caution">
    <text evidence="1">The sequence shown here is derived from an EMBL/GenBank/DDBJ whole genome shotgun (WGS) entry which is preliminary data.</text>
</comment>
<evidence type="ECO:0000313" key="1">
    <source>
        <dbReference type="EMBL" id="GEN58073.1"/>
    </source>
</evidence>
<sequence>MTIQVKLNMIDNGLDFLLKSLDTIDDNDENLKYSIINLHAGIQLLLKELLFQEHWSLIFQKIEQAKKERLISGDFVSVNYETLIQRLKNIAEIQLDDRLIEELELLRKDRNKIEHYHFVVTPDILKSRIVNILTYFIPFLKAEMVEEGLVDSNDESYTQIIEHLNEFEDYINERMLLLKERLGQIDIILKCPVCYREAVEFNDETDVFCHFCNENISSFKERYIENFVDTYSYVKDGGENPLHECPDCGMDTFICLDGYQYICLTCGIKPTQDVITTCDGPRCNGEIVYREEDGASFCEYCMDYFKNA</sequence>
<evidence type="ECO:0000313" key="2">
    <source>
        <dbReference type="Proteomes" id="UP000321400"/>
    </source>
</evidence>
<dbReference type="AlphaFoldDB" id="A0A511X561"/>